<evidence type="ECO:0000256" key="2">
    <source>
        <dbReference type="SAM" id="MobiDB-lite"/>
    </source>
</evidence>
<keyword evidence="4" id="KW-1185">Reference proteome</keyword>
<sequence length="1177" mass="127743">MAWAEEEEGVPLAWGPDSGAALPRLRGEMQKLCLLRRAPGGRPLPPPPGAATERGAEEALGPGRRGPARSDLGAAGALADGGGVQGPPRRVPEANSREAAALERLCSLTGGHPADWPRLAADTPRVHSVLVGATVGHGGDTAVEDGHANAAAESSADGPLASLAVAEALLARWAPEVRAAAAQRRELAEERERSEELLQVVEPLWETAGELWSALRAQTEELQGFVAGARAAVASATPGEWERHAADSAGITVRMLGRAVSRRARERARLEDEVRRGLQAEVAESLAEERARQRRSLRQQSLREVGQRHELQRRLREAEESLRSRARMADMSPAQLEAAILQARAELEAARRKERECRARIDAALRRCPGISTQAKHDGGRALVVGKEGLLDASVCDGHVDLVRSLWRAKEGGILRELCQNLRQPSSEGRGLAAELTASRLADVCCGLRDRLGARETLRPDVKQHCIAIACWVLYAMPDVDIDRLLGFDCPELPEGSELPSKRDELYRPYRGRYNRQRNPHMFESANWGARDSVAQLASQWGQHKERQALTEVDKWVKWLCILGASVTTLDAPMRVFRVLTNLPDPLLDQLARKIRGDRLYWAAPSSVTDDESIAQSCCNRTGHIHTNVMFIVTGVSEAIPIEISKYPDERELVLPPFSVLEVSSVDDYRPSQPLVIECTFQGCQMSAEFRKECICDLAEASRQLDDEQQKEQRRRAELESHAAELDTRKHNEEAQAREELEARLSDIYAEEATQAQNELGESRARLRRSEVEVSCQARELESLRRKSQASPRHASSRHASAVRARVGAVGSSGSREVVPAVRLLLAGVQLEKLCSKTGKWQPRWAQLSAGAAPRLLWSKDTKGCSLGRGARSVQLKHVLHVDVGGERLPEELQPFSRPWDVFSVWTVHRPFFFRSADDSTAEACVVCLSHLSPHARSVPCRELRLHRARCKLGRTPRARARTLLQAARRSSRQSVRLDTPLAAAGPSAAGGRPVERPASAGAQGEAASGSSESGSETASPASPSRPRPLLPGKASEKPTGVGERGRVAIPAVSPAIGAHGARPPGMASLLARALGARGAASQGSAGAFGSPQTLPAFGIDTEDARFWQTPGAPTHTCHAGDGGISKGLLLAGNPEVVHRCSSKGVPDPGAMSKRAEALKRAEMLARFDHSYGSRRR</sequence>
<gene>
    <name evidence="3" type="ORF">PCOR1329_LOCUS47280</name>
</gene>
<feature type="region of interest" description="Disordered" evidence="2">
    <location>
        <begin position="36"/>
        <end position="96"/>
    </location>
</feature>
<protein>
    <recommendedName>
        <fullName evidence="5">Mono(ADP-ribosyl)transferase</fullName>
    </recommendedName>
</protein>
<feature type="region of interest" description="Disordered" evidence="2">
    <location>
        <begin position="965"/>
        <end position="1047"/>
    </location>
</feature>
<feature type="coiled-coil region" evidence="1">
    <location>
        <begin position="308"/>
        <end position="367"/>
    </location>
</feature>
<evidence type="ECO:0000313" key="4">
    <source>
        <dbReference type="Proteomes" id="UP001189429"/>
    </source>
</evidence>
<feature type="compositionally biased region" description="Low complexity" evidence="2">
    <location>
        <begin position="983"/>
        <end position="1023"/>
    </location>
</feature>
<proteinExistence type="predicted"/>
<evidence type="ECO:0000313" key="3">
    <source>
        <dbReference type="EMBL" id="CAK0857073.1"/>
    </source>
</evidence>
<feature type="region of interest" description="Disordered" evidence="2">
    <location>
        <begin position="1"/>
        <end position="22"/>
    </location>
</feature>
<accession>A0ABN9UGC5</accession>
<evidence type="ECO:0000256" key="1">
    <source>
        <dbReference type="SAM" id="Coils"/>
    </source>
</evidence>
<comment type="caution">
    <text evidence="3">The sequence shown here is derived from an EMBL/GenBank/DDBJ whole genome shotgun (WGS) entry which is preliminary data.</text>
</comment>
<feature type="region of interest" description="Disordered" evidence="2">
    <location>
        <begin position="705"/>
        <end position="737"/>
    </location>
</feature>
<evidence type="ECO:0008006" key="5">
    <source>
        <dbReference type="Google" id="ProtNLM"/>
    </source>
</evidence>
<organism evidence="3 4">
    <name type="scientific">Prorocentrum cordatum</name>
    <dbReference type="NCBI Taxonomy" id="2364126"/>
    <lineage>
        <taxon>Eukaryota</taxon>
        <taxon>Sar</taxon>
        <taxon>Alveolata</taxon>
        <taxon>Dinophyceae</taxon>
        <taxon>Prorocentrales</taxon>
        <taxon>Prorocentraceae</taxon>
        <taxon>Prorocentrum</taxon>
    </lineage>
</organism>
<feature type="compositionally biased region" description="Low complexity" evidence="2">
    <location>
        <begin position="965"/>
        <end position="975"/>
    </location>
</feature>
<name>A0ABN9UGC5_9DINO</name>
<dbReference type="Gene3D" id="3.90.176.10">
    <property type="entry name" value="Toxin ADP-ribosyltransferase, Chain A, domain 1"/>
    <property type="match status" value="1"/>
</dbReference>
<reference evidence="3" key="1">
    <citation type="submission" date="2023-10" db="EMBL/GenBank/DDBJ databases">
        <authorList>
            <person name="Chen Y."/>
            <person name="Shah S."/>
            <person name="Dougan E. K."/>
            <person name="Thang M."/>
            <person name="Chan C."/>
        </authorList>
    </citation>
    <scope>NUCLEOTIDE SEQUENCE [LARGE SCALE GENOMIC DNA]</scope>
</reference>
<keyword evidence="1" id="KW-0175">Coiled coil</keyword>
<feature type="region of interest" description="Disordered" evidence="2">
    <location>
        <begin position="783"/>
        <end position="803"/>
    </location>
</feature>
<dbReference type="Proteomes" id="UP001189429">
    <property type="component" value="Unassembled WGS sequence"/>
</dbReference>
<dbReference type="EMBL" id="CAUYUJ010015695">
    <property type="protein sequence ID" value="CAK0857073.1"/>
    <property type="molecule type" value="Genomic_DNA"/>
</dbReference>